<name>A0A5N5FPI8_9ROSA</name>
<dbReference type="EMBL" id="SMOL01000559">
    <property type="protein sequence ID" value="KAB2605056.1"/>
    <property type="molecule type" value="Genomic_DNA"/>
</dbReference>
<dbReference type="PANTHER" id="PTHR33265:SF5">
    <property type="entry name" value="COTTON FIBER PROTEIN"/>
    <property type="match status" value="1"/>
</dbReference>
<organism evidence="2 3">
    <name type="scientific">Pyrus ussuriensis x Pyrus communis</name>
    <dbReference type="NCBI Taxonomy" id="2448454"/>
    <lineage>
        <taxon>Eukaryota</taxon>
        <taxon>Viridiplantae</taxon>
        <taxon>Streptophyta</taxon>
        <taxon>Embryophyta</taxon>
        <taxon>Tracheophyta</taxon>
        <taxon>Spermatophyta</taxon>
        <taxon>Magnoliopsida</taxon>
        <taxon>eudicotyledons</taxon>
        <taxon>Gunneridae</taxon>
        <taxon>Pentapetalae</taxon>
        <taxon>rosids</taxon>
        <taxon>fabids</taxon>
        <taxon>Rosales</taxon>
        <taxon>Rosaceae</taxon>
        <taxon>Amygdaloideae</taxon>
        <taxon>Maleae</taxon>
        <taxon>Pyrus</taxon>
    </lineage>
</organism>
<evidence type="ECO:0000313" key="3">
    <source>
        <dbReference type="Proteomes" id="UP000327157"/>
    </source>
</evidence>
<proteinExistence type="predicted"/>
<evidence type="ECO:0000313" key="2">
    <source>
        <dbReference type="EMBL" id="KAB2605056.1"/>
    </source>
</evidence>
<feature type="region of interest" description="Disordered" evidence="1">
    <location>
        <begin position="1"/>
        <end position="22"/>
    </location>
</feature>
<keyword evidence="3" id="KW-1185">Reference proteome</keyword>
<protein>
    <recommendedName>
        <fullName evidence="4">Cotton fiber protein</fullName>
    </recommendedName>
</protein>
<sequence length="248" mass="29417">MTLMKMSKKKSSNGNDDDVGRPRPTHRAWKLLRLALLWARKGGVFRRRLMMELRVVPKLLKSSFVHMLMHMQQQKQQKQQQYYFERQLSFDKTPIFPTLKTKTSCSRSSFMCFINNIPCLNAPLALDYFDDDQVDMIINNHGYQSNDCCYCYYDDDDEDDASTARQSFLIKCDEKDDGRDIIQDDEEERVTLSPATAYKNNIYEELEESVDMKADEFIAKFYQQMKLQRQISYRNSRSRDKTDRQPKQ</sequence>
<evidence type="ECO:0000256" key="1">
    <source>
        <dbReference type="SAM" id="MobiDB-lite"/>
    </source>
</evidence>
<feature type="compositionally biased region" description="Basic residues" evidence="1">
    <location>
        <begin position="1"/>
        <end position="11"/>
    </location>
</feature>
<dbReference type="Pfam" id="PF05553">
    <property type="entry name" value="DUF761"/>
    <property type="match status" value="1"/>
</dbReference>
<comment type="caution">
    <text evidence="2">The sequence shown here is derived from an EMBL/GenBank/DDBJ whole genome shotgun (WGS) entry which is preliminary data.</text>
</comment>
<reference evidence="3" key="2">
    <citation type="submission" date="2019-10" db="EMBL/GenBank/DDBJ databases">
        <title>A de novo genome assembly of a pear dwarfing rootstock.</title>
        <authorList>
            <person name="Wang F."/>
            <person name="Wang J."/>
            <person name="Li S."/>
            <person name="Zhang Y."/>
            <person name="Fang M."/>
            <person name="Ma L."/>
            <person name="Zhao Y."/>
            <person name="Jiang S."/>
        </authorList>
    </citation>
    <scope>NUCLEOTIDE SEQUENCE [LARGE SCALE GENOMIC DNA]</scope>
</reference>
<reference evidence="2 3" key="1">
    <citation type="submission" date="2019-09" db="EMBL/GenBank/DDBJ databases">
        <authorList>
            <person name="Ou C."/>
        </authorList>
    </citation>
    <scope>NUCLEOTIDE SEQUENCE [LARGE SCALE GENOMIC DNA]</scope>
    <source>
        <strain evidence="2">S2</strain>
        <tissue evidence="2">Leaf</tissue>
    </source>
</reference>
<evidence type="ECO:0008006" key="4">
    <source>
        <dbReference type="Google" id="ProtNLM"/>
    </source>
</evidence>
<dbReference type="InterPro" id="IPR008480">
    <property type="entry name" value="DUF761_pln"/>
</dbReference>
<accession>A0A5N5FPI8</accession>
<dbReference type="Proteomes" id="UP000327157">
    <property type="component" value="Chromosome 11"/>
</dbReference>
<reference evidence="2 3" key="3">
    <citation type="submission" date="2019-11" db="EMBL/GenBank/DDBJ databases">
        <title>A de novo genome assembly of a pear dwarfing rootstock.</title>
        <authorList>
            <person name="Wang F."/>
            <person name="Wang J."/>
            <person name="Li S."/>
            <person name="Zhang Y."/>
            <person name="Fang M."/>
            <person name="Ma L."/>
            <person name="Zhao Y."/>
            <person name="Jiang S."/>
        </authorList>
    </citation>
    <scope>NUCLEOTIDE SEQUENCE [LARGE SCALE GENOMIC DNA]</scope>
    <source>
        <strain evidence="2">S2</strain>
        <tissue evidence="2">Leaf</tissue>
    </source>
</reference>
<dbReference type="AlphaFoldDB" id="A0A5N5FPI8"/>
<gene>
    <name evidence="2" type="ORF">D8674_004773</name>
</gene>
<dbReference type="OrthoDB" id="1739076at2759"/>
<dbReference type="PANTHER" id="PTHR33265">
    <property type="entry name" value="AVR9/CF-9 RAPIDLY ELICITED PROTEIN-RELATED"/>
    <property type="match status" value="1"/>
</dbReference>